<organism>
    <name type="scientific">Culex quinquefasciatus</name>
    <name type="common">Southern house mosquito</name>
    <name type="synonym">Culex pungens</name>
    <dbReference type="NCBI Taxonomy" id="7176"/>
    <lineage>
        <taxon>Eukaryota</taxon>
        <taxon>Metazoa</taxon>
        <taxon>Ecdysozoa</taxon>
        <taxon>Arthropoda</taxon>
        <taxon>Hexapoda</taxon>
        <taxon>Insecta</taxon>
        <taxon>Pterygota</taxon>
        <taxon>Neoptera</taxon>
        <taxon>Endopterygota</taxon>
        <taxon>Diptera</taxon>
        <taxon>Nematocera</taxon>
        <taxon>Culicoidea</taxon>
        <taxon>Culicidae</taxon>
        <taxon>Culicinae</taxon>
        <taxon>Culicini</taxon>
        <taxon>Culex</taxon>
        <taxon>Culex</taxon>
    </lineage>
</organism>
<reference evidence="4" key="1">
    <citation type="submission" date="2007-03" db="EMBL/GenBank/DDBJ databases">
        <title>Annotation of Culex pipiens quinquefasciatus.</title>
        <authorList>
            <consortium name="The Broad Institute Genome Sequencing Platform"/>
            <person name="Atkinson P.W."/>
            <person name="Hemingway J."/>
            <person name="Christensen B.M."/>
            <person name="Higgs S."/>
            <person name="Kodira C."/>
            <person name="Hannick L."/>
            <person name="Megy K."/>
            <person name="O'Leary S."/>
            <person name="Pearson M."/>
            <person name="Haas B.J."/>
            <person name="Mauceli E."/>
            <person name="Wortman J.R."/>
            <person name="Lee N.H."/>
            <person name="Guigo R."/>
            <person name="Stanke M."/>
            <person name="Alvarado L."/>
            <person name="Amedeo P."/>
            <person name="Antoine C.H."/>
            <person name="Arensburger P."/>
            <person name="Bidwell S.L."/>
            <person name="Crawford M."/>
            <person name="Camaro F."/>
            <person name="Devon K."/>
            <person name="Engels R."/>
            <person name="Hammond M."/>
            <person name="Howarth C."/>
            <person name="Koehrsen M."/>
            <person name="Lawson D."/>
            <person name="Montgomery P."/>
            <person name="Nene V."/>
            <person name="Nusbaum C."/>
            <person name="Puiu D."/>
            <person name="Romero-Severson J."/>
            <person name="Severson D.W."/>
            <person name="Shumway M."/>
            <person name="Sisk P."/>
            <person name="Stolte C."/>
            <person name="Zeng Q."/>
            <person name="Eisenstadt E."/>
            <person name="Fraser-Liggett C."/>
            <person name="Strausberg R."/>
            <person name="Galagan J."/>
            <person name="Birren B."/>
            <person name="Collins F.H."/>
        </authorList>
    </citation>
    <scope>NUCLEOTIDE SEQUENCE [LARGE SCALE GENOMIC DNA]</scope>
    <source>
        <strain evidence="4">JHB</strain>
    </source>
</reference>
<dbReference type="GO" id="GO:0003676">
    <property type="term" value="F:nucleic acid binding"/>
    <property type="evidence" value="ECO:0007669"/>
    <property type="project" value="InterPro"/>
</dbReference>
<evidence type="ECO:0000313" key="4">
    <source>
        <dbReference type="EMBL" id="EDS45414.1"/>
    </source>
</evidence>
<evidence type="ECO:0000256" key="1">
    <source>
        <dbReference type="PROSITE-ProRule" id="PRU00047"/>
    </source>
</evidence>
<dbReference type="InterPro" id="IPR036875">
    <property type="entry name" value="Znf_CCHC_sf"/>
</dbReference>
<protein>
    <submittedName>
        <fullName evidence="4">Predicted protein</fullName>
    </submittedName>
</protein>
<dbReference type="AlphaFoldDB" id="B0XDD6"/>
<evidence type="ECO:0000256" key="2">
    <source>
        <dbReference type="SAM" id="MobiDB-lite"/>
    </source>
</evidence>
<dbReference type="VEuPathDB" id="VectorBase:CPIJ017404"/>
<dbReference type="EnsemblMetazoa" id="CPIJ017404-RA">
    <property type="protein sequence ID" value="CPIJ017404-PA"/>
    <property type="gene ID" value="CPIJ017404"/>
</dbReference>
<dbReference type="InParanoid" id="B0XDD6"/>
<dbReference type="EMBL" id="DS232753">
    <property type="protein sequence ID" value="EDS45414.1"/>
    <property type="molecule type" value="Genomic_DNA"/>
</dbReference>
<dbReference type="KEGG" id="cqu:CpipJ_CPIJ017404"/>
<evidence type="ECO:0000313" key="5">
    <source>
        <dbReference type="EnsemblMetazoa" id="CPIJ017404-PA"/>
    </source>
</evidence>
<sequence>MPRTRRSGGSFPEVTPNGNGGSEVAAGGSVKAKILQDVKHEKGPTNAGYDSAFCTRGTSSSRTREPLQSRSEKRCFVCDKPGHFAAKCPEKRIEKSKPIAWFSTDTTGGIQAGAWLDRGQHLLPCPTEGGIRQISSQSFATGTFWDQTQADWLRKKQTLVTEPEKIGTFLSVIYLQVCQPVLPFTTSWLAYIGRK</sequence>
<evidence type="ECO:0000259" key="3">
    <source>
        <dbReference type="PROSITE" id="PS50158"/>
    </source>
</evidence>
<gene>
    <name evidence="5" type="primary">6051176</name>
    <name evidence="4" type="ORF">CpipJ_CPIJ017404</name>
</gene>
<accession>B0XDD6</accession>
<dbReference type="Proteomes" id="UP000002320">
    <property type="component" value="Unassembled WGS sequence"/>
</dbReference>
<evidence type="ECO:0000313" key="6">
    <source>
        <dbReference type="Proteomes" id="UP000002320"/>
    </source>
</evidence>
<dbReference type="SUPFAM" id="SSF57756">
    <property type="entry name" value="Retrovirus zinc finger-like domains"/>
    <property type="match status" value="1"/>
</dbReference>
<reference evidence="5" key="2">
    <citation type="submission" date="2021-02" db="UniProtKB">
        <authorList>
            <consortium name="EnsemblMetazoa"/>
        </authorList>
    </citation>
    <scope>IDENTIFICATION</scope>
    <source>
        <strain evidence="5">JHB</strain>
    </source>
</reference>
<keyword evidence="6" id="KW-1185">Reference proteome</keyword>
<keyword evidence="1" id="KW-0479">Metal-binding</keyword>
<dbReference type="HOGENOM" id="CLU_1397609_0_0_1"/>
<name>B0XDD6_CULQU</name>
<keyword evidence="1" id="KW-0863">Zinc-finger</keyword>
<feature type="region of interest" description="Disordered" evidence="2">
    <location>
        <begin position="1"/>
        <end position="28"/>
    </location>
</feature>
<proteinExistence type="predicted"/>
<dbReference type="GO" id="GO:0008270">
    <property type="term" value="F:zinc ion binding"/>
    <property type="evidence" value="ECO:0007669"/>
    <property type="project" value="UniProtKB-KW"/>
</dbReference>
<dbReference type="Pfam" id="PF00098">
    <property type="entry name" value="zf-CCHC"/>
    <property type="match status" value="1"/>
</dbReference>
<dbReference type="SMART" id="SM00343">
    <property type="entry name" value="ZnF_C2HC"/>
    <property type="match status" value="1"/>
</dbReference>
<dbReference type="PROSITE" id="PS50158">
    <property type="entry name" value="ZF_CCHC"/>
    <property type="match status" value="1"/>
</dbReference>
<dbReference type="Gene3D" id="4.10.60.10">
    <property type="entry name" value="Zinc finger, CCHC-type"/>
    <property type="match status" value="1"/>
</dbReference>
<keyword evidence="1" id="KW-0862">Zinc</keyword>
<feature type="domain" description="CCHC-type" evidence="3">
    <location>
        <begin position="74"/>
        <end position="90"/>
    </location>
</feature>
<dbReference type="InterPro" id="IPR001878">
    <property type="entry name" value="Znf_CCHC"/>
</dbReference>